<keyword evidence="3" id="KW-1185">Reference proteome</keyword>
<evidence type="ECO:0000256" key="1">
    <source>
        <dbReference type="SAM" id="MobiDB-lite"/>
    </source>
</evidence>
<accession>A0A848M4I8</accession>
<sequence length="49" mass="5937">MNKEKETGPRQERQQPVQEKKNLDICTIMIQLGIHPEKWNQHLREQKNI</sequence>
<protein>
    <submittedName>
        <fullName evidence="2">Uncharacterized protein</fullName>
    </submittedName>
</protein>
<evidence type="ECO:0000313" key="3">
    <source>
        <dbReference type="Proteomes" id="UP000565468"/>
    </source>
</evidence>
<dbReference type="Proteomes" id="UP000565468">
    <property type="component" value="Unassembled WGS sequence"/>
</dbReference>
<evidence type="ECO:0000313" key="2">
    <source>
        <dbReference type="EMBL" id="NMO95695.1"/>
    </source>
</evidence>
<name>A0A848M4I8_PAELE</name>
<comment type="caution">
    <text evidence="2">The sequence shown here is derived from an EMBL/GenBank/DDBJ whole genome shotgun (WGS) entry which is preliminary data.</text>
</comment>
<feature type="region of interest" description="Disordered" evidence="1">
    <location>
        <begin position="1"/>
        <end position="22"/>
    </location>
</feature>
<proteinExistence type="predicted"/>
<reference evidence="2 3" key="1">
    <citation type="submission" date="2020-04" db="EMBL/GenBank/DDBJ databases">
        <title>Paenibacillus algicola sp. nov., a novel marine bacterium producing alginate lyase.</title>
        <authorList>
            <person name="Huang H."/>
        </authorList>
    </citation>
    <scope>NUCLEOTIDE SEQUENCE [LARGE SCALE GENOMIC DNA]</scope>
    <source>
        <strain evidence="2 3">L7-75</strain>
    </source>
</reference>
<dbReference type="RefSeq" id="WP_169504470.1">
    <property type="nucleotide sequence ID" value="NZ_JABBPN010000005.1"/>
</dbReference>
<dbReference type="EMBL" id="JABBPN010000005">
    <property type="protein sequence ID" value="NMO95695.1"/>
    <property type="molecule type" value="Genomic_DNA"/>
</dbReference>
<organism evidence="2 3">
    <name type="scientific">Paenibacillus lemnae</name>
    <dbReference type="NCBI Taxonomy" id="1330551"/>
    <lineage>
        <taxon>Bacteria</taxon>
        <taxon>Bacillati</taxon>
        <taxon>Bacillota</taxon>
        <taxon>Bacilli</taxon>
        <taxon>Bacillales</taxon>
        <taxon>Paenibacillaceae</taxon>
        <taxon>Paenibacillus</taxon>
    </lineage>
</organism>
<gene>
    <name evidence="2" type="ORF">HII30_07905</name>
</gene>
<dbReference type="AlphaFoldDB" id="A0A848M4I8"/>